<dbReference type="InterPro" id="IPR034804">
    <property type="entry name" value="SQR/QFR_C/D"/>
</dbReference>
<protein>
    <recommendedName>
        <fullName evidence="5">Succinate dehydrogenase cytochrome b556 subunit</fullName>
    </recommendedName>
</protein>
<dbReference type="Gene3D" id="1.20.1300.10">
    <property type="entry name" value="Fumarate reductase/succinate dehydrogenase, transmembrane subunit"/>
    <property type="match status" value="1"/>
</dbReference>
<sequence length="140" mass="15786">MSNTRPLSPHLVIYRWRVNMLQSTLHRLTGLFLCLGALLVTWGLIAAADGRVAWNVFAGFWSSGIGLVLLFIWTWSLLFHLCNGIQHLLRDTGRNFGLPTRDRTHDPVYWSTGWFVIAISIALTVLVWVLLIVRMQGGAA</sequence>
<dbReference type="InterPro" id="IPR014314">
    <property type="entry name" value="Succ_DH_cytb556"/>
</dbReference>
<evidence type="ECO:0000256" key="5">
    <source>
        <dbReference type="ARBA" id="ARBA00020076"/>
    </source>
</evidence>
<comment type="similarity">
    <text evidence="4">Belongs to the cytochrome b560 family.</text>
</comment>
<keyword evidence="6" id="KW-0349">Heme</keyword>
<reference evidence="14" key="1">
    <citation type="submission" date="2019-12" db="EMBL/GenBank/DDBJ databases">
        <title>Comparative genomics gives insights into the taxonomy of the Azoarcus-Aromatoleum group and reveals separate origins of nif in the plant-associated Azoarcus and non-plant-associated Aromatoleum sub-groups.</title>
        <authorList>
            <person name="Lafos M."/>
            <person name="Maluk M."/>
            <person name="Batista M."/>
            <person name="Junghare M."/>
            <person name="Carmona M."/>
            <person name="Faoro H."/>
            <person name="Cruz L.M."/>
            <person name="Battistoni F."/>
            <person name="De Souza E."/>
            <person name="Pedrosa F."/>
            <person name="Chen W.-M."/>
            <person name="Poole P.S."/>
            <person name="Dixon R.A."/>
            <person name="James E.K."/>
        </authorList>
    </citation>
    <scope>NUCLEOTIDE SEQUENCE</scope>
    <source>
        <strain evidence="14">U120</strain>
    </source>
</reference>
<keyword evidence="15" id="KW-1185">Reference proteome</keyword>
<dbReference type="NCBIfam" id="TIGR02970">
    <property type="entry name" value="succ_dehyd_cytB"/>
    <property type="match status" value="1"/>
</dbReference>
<dbReference type="InterPro" id="IPR000701">
    <property type="entry name" value="SuccDH_FuR_B_TM-su"/>
</dbReference>
<dbReference type="CDD" id="cd03499">
    <property type="entry name" value="SQR_TypeC_SdhC"/>
    <property type="match status" value="1"/>
</dbReference>
<name>A0ABX1N632_9RHOO</name>
<dbReference type="InterPro" id="IPR018495">
    <property type="entry name" value="Succ_DH_cyt_bsu_CS"/>
</dbReference>
<dbReference type="SUPFAM" id="SSF81343">
    <property type="entry name" value="Fumarate reductase respiratory complex transmembrane subunits"/>
    <property type="match status" value="1"/>
</dbReference>
<proteinExistence type="inferred from homology"/>
<evidence type="ECO:0000256" key="9">
    <source>
        <dbReference type="ARBA" id="ARBA00022989"/>
    </source>
</evidence>
<dbReference type="Proteomes" id="UP000601990">
    <property type="component" value="Unassembled WGS sequence"/>
</dbReference>
<evidence type="ECO:0000256" key="4">
    <source>
        <dbReference type="ARBA" id="ARBA00007244"/>
    </source>
</evidence>
<comment type="subcellular location">
    <subcellularLocation>
        <location evidence="3">Membrane</location>
        <topology evidence="3">Multi-pass membrane protein</topology>
    </subcellularLocation>
</comment>
<keyword evidence="8" id="KW-0479">Metal-binding</keyword>
<dbReference type="RefSeq" id="WP_169199940.1">
    <property type="nucleotide sequence ID" value="NZ_WTVH02000001.1"/>
</dbReference>
<comment type="subunit">
    <text evidence="12">Part of an enzyme complex containing four subunits: a flavoprotein, an iron-sulfur protein, plus two membrane-anchoring proteins, SdhC and SdhD. The complex can form homotrimers.</text>
</comment>
<comment type="caution">
    <text evidence="14">The sequence shown here is derived from an EMBL/GenBank/DDBJ whole genome shotgun (WGS) entry which is preliminary data.</text>
</comment>
<keyword evidence="7 13" id="KW-0812">Transmembrane</keyword>
<evidence type="ECO:0000256" key="1">
    <source>
        <dbReference type="ARBA" id="ARBA00001971"/>
    </source>
</evidence>
<evidence type="ECO:0000256" key="3">
    <source>
        <dbReference type="ARBA" id="ARBA00004141"/>
    </source>
</evidence>
<feature type="transmembrane region" description="Helical" evidence="13">
    <location>
        <begin position="52"/>
        <end position="73"/>
    </location>
</feature>
<comment type="function">
    <text evidence="2">Membrane-anchoring subunit of succinate dehydrogenase (SDH).</text>
</comment>
<organism evidence="14 15">
    <name type="scientific">Aromatoleum buckelii</name>
    <dbReference type="NCBI Taxonomy" id="200254"/>
    <lineage>
        <taxon>Bacteria</taxon>
        <taxon>Pseudomonadati</taxon>
        <taxon>Pseudomonadota</taxon>
        <taxon>Betaproteobacteria</taxon>
        <taxon>Rhodocyclales</taxon>
        <taxon>Rhodocyclaceae</taxon>
        <taxon>Aromatoleum</taxon>
    </lineage>
</organism>
<dbReference type="PANTHER" id="PTHR10978:SF5">
    <property type="entry name" value="SUCCINATE DEHYDROGENASE CYTOCHROME B560 SUBUNIT, MITOCHONDRIAL"/>
    <property type="match status" value="1"/>
</dbReference>
<evidence type="ECO:0000256" key="8">
    <source>
        <dbReference type="ARBA" id="ARBA00022723"/>
    </source>
</evidence>
<comment type="cofactor">
    <cofactor evidence="1">
        <name>heme</name>
        <dbReference type="ChEBI" id="CHEBI:30413"/>
    </cofactor>
</comment>
<evidence type="ECO:0000256" key="10">
    <source>
        <dbReference type="ARBA" id="ARBA00023004"/>
    </source>
</evidence>
<feature type="transmembrane region" description="Helical" evidence="13">
    <location>
        <begin position="25"/>
        <end position="45"/>
    </location>
</feature>
<evidence type="ECO:0000256" key="6">
    <source>
        <dbReference type="ARBA" id="ARBA00022617"/>
    </source>
</evidence>
<gene>
    <name evidence="14" type="primary">sdhC</name>
    <name evidence="14" type="ORF">GO608_15480</name>
</gene>
<evidence type="ECO:0000256" key="11">
    <source>
        <dbReference type="ARBA" id="ARBA00023136"/>
    </source>
</evidence>
<evidence type="ECO:0000256" key="2">
    <source>
        <dbReference type="ARBA" id="ARBA00004050"/>
    </source>
</evidence>
<dbReference type="PANTHER" id="PTHR10978">
    <property type="entry name" value="SUCCINATE DEHYDROGENASE CYTOCHROME B560 SUBUNIT"/>
    <property type="match status" value="1"/>
</dbReference>
<dbReference type="Pfam" id="PF01127">
    <property type="entry name" value="Sdh_cyt"/>
    <property type="match status" value="1"/>
</dbReference>
<evidence type="ECO:0000256" key="13">
    <source>
        <dbReference type="SAM" id="Phobius"/>
    </source>
</evidence>
<dbReference type="PIRSF" id="PIRSF000178">
    <property type="entry name" value="SDH_cyt_b560"/>
    <property type="match status" value="1"/>
</dbReference>
<keyword evidence="10" id="KW-0408">Iron</keyword>
<dbReference type="PROSITE" id="PS01000">
    <property type="entry name" value="SDH_CYT_1"/>
    <property type="match status" value="1"/>
</dbReference>
<evidence type="ECO:0000313" key="14">
    <source>
        <dbReference type="EMBL" id="NMF94724.1"/>
    </source>
</evidence>
<evidence type="ECO:0000313" key="15">
    <source>
        <dbReference type="Proteomes" id="UP000601990"/>
    </source>
</evidence>
<keyword evidence="9 13" id="KW-1133">Transmembrane helix</keyword>
<accession>A0ABX1N632</accession>
<keyword evidence="11 13" id="KW-0472">Membrane</keyword>
<feature type="transmembrane region" description="Helical" evidence="13">
    <location>
        <begin position="108"/>
        <end position="133"/>
    </location>
</feature>
<dbReference type="EMBL" id="WTVH01000035">
    <property type="protein sequence ID" value="NMF94724.1"/>
    <property type="molecule type" value="Genomic_DNA"/>
</dbReference>
<evidence type="ECO:0000256" key="7">
    <source>
        <dbReference type="ARBA" id="ARBA00022692"/>
    </source>
</evidence>
<evidence type="ECO:0000256" key="12">
    <source>
        <dbReference type="ARBA" id="ARBA00025912"/>
    </source>
</evidence>